<gene>
    <name evidence="2" type="ORF">DI487_08555</name>
</gene>
<sequence>MKKYLKTIILLWISHSCFGQTAISEGDSLRQKGELDQAIIAYKTIYKKDQNNRKNVYNLACAYALTFQRDSAYHYLNIALQNDSSLWALADTDLYALTQDPRWLNIETQQMEKFQKVNGKLKQPEYTKKLLHIIMKDQVLDYYIEQAKKFYSEQGYIPQWYYPLAYMKQKTAQDNYTDMEELIKTYGWPKYSNVGQLAADAPLLVINHHESDSIRKKYLPVIKKACLDGEGSCVEYAKIQDRILVNDNQPQIYGMQFRYNAERSLEPFPILEPEYVDQRRKKISLEPLKVYLKRKINYDWEIVQRK</sequence>
<protein>
    <recommendedName>
        <fullName evidence="4">Tetratricopeptide repeat protein</fullName>
    </recommendedName>
</protein>
<accession>A0A2U8QUQ8</accession>
<organism evidence="2 3">
    <name type="scientific">Flavobacterium sediminis</name>
    <dbReference type="NCBI Taxonomy" id="2201181"/>
    <lineage>
        <taxon>Bacteria</taxon>
        <taxon>Pseudomonadati</taxon>
        <taxon>Bacteroidota</taxon>
        <taxon>Flavobacteriia</taxon>
        <taxon>Flavobacteriales</taxon>
        <taxon>Flavobacteriaceae</taxon>
        <taxon>Flavobacterium</taxon>
    </lineage>
</organism>
<keyword evidence="3" id="KW-1185">Reference proteome</keyword>
<dbReference type="AlphaFoldDB" id="A0A2U8QUQ8"/>
<dbReference type="RefSeq" id="WP_109569275.1">
    <property type="nucleotide sequence ID" value="NZ_CP029463.1"/>
</dbReference>
<dbReference type="Proteomes" id="UP000245429">
    <property type="component" value="Chromosome"/>
</dbReference>
<dbReference type="InterPro" id="IPR011990">
    <property type="entry name" value="TPR-like_helical_dom_sf"/>
</dbReference>
<dbReference type="Pfam" id="PF20329">
    <property type="entry name" value="DUF6624"/>
    <property type="match status" value="1"/>
</dbReference>
<dbReference type="KEGG" id="fse:DI487_08555"/>
<evidence type="ECO:0000313" key="2">
    <source>
        <dbReference type="EMBL" id="AWM13908.1"/>
    </source>
</evidence>
<dbReference type="SUPFAM" id="SSF48452">
    <property type="entry name" value="TPR-like"/>
    <property type="match status" value="1"/>
</dbReference>
<reference evidence="2 3" key="1">
    <citation type="submission" date="2018-05" db="EMBL/GenBank/DDBJ databases">
        <title>Flavobacterium sp. MEBiC07310.</title>
        <authorList>
            <person name="Baek K."/>
        </authorList>
    </citation>
    <scope>NUCLEOTIDE SEQUENCE [LARGE SCALE GENOMIC DNA]</scope>
    <source>
        <strain evidence="2 3">MEBiC07310</strain>
    </source>
</reference>
<keyword evidence="1" id="KW-0732">Signal</keyword>
<feature type="chain" id="PRO_5015868375" description="Tetratricopeptide repeat protein" evidence="1">
    <location>
        <begin position="20"/>
        <end position="306"/>
    </location>
</feature>
<evidence type="ECO:0008006" key="4">
    <source>
        <dbReference type="Google" id="ProtNLM"/>
    </source>
</evidence>
<feature type="signal peptide" evidence="1">
    <location>
        <begin position="1"/>
        <end position="19"/>
    </location>
</feature>
<dbReference type="EMBL" id="CP029463">
    <property type="protein sequence ID" value="AWM13908.1"/>
    <property type="molecule type" value="Genomic_DNA"/>
</dbReference>
<evidence type="ECO:0000256" key="1">
    <source>
        <dbReference type="SAM" id="SignalP"/>
    </source>
</evidence>
<proteinExistence type="predicted"/>
<dbReference type="NCBIfam" id="NF047558">
    <property type="entry name" value="TPR_END_plus"/>
    <property type="match status" value="1"/>
</dbReference>
<evidence type="ECO:0000313" key="3">
    <source>
        <dbReference type="Proteomes" id="UP000245429"/>
    </source>
</evidence>
<dbReference type="InterPro" id="IPR046732">
    <property type="entry name" value="DUF6624"/>
</dbReference>
<dbReference type="OrthoDB" id="1164858at2"/>
<dbReference type="Gene3D" id="1.25.40.10">
    <property type="entry name" value="Tetratricopeptide repeat domain"/>
    <property type="match status" value="1"/>
</dbReference>
<name>A0A2U8QUQ8_9FLAO</name>